<accession>A0A0K2V713</accession>
<proteinExistence type="predicted"/>
<dbReference type="EMBL" id="HACA01028908">
    <property type="protein sequence ID" value="CDW46269.1"/>
    <property type="molecule type" value="Transcribed_RNA"/>
</dbReference>
<name>A0A0K2V713_LEPSM</name>
<protein>
    <submittedName>
        <fullName evidence="1">Putative LOC100213065 [Hydra vulgaris]</fullName>
    </submittedName>
</protein>
<reference evidence="1" key="1">
    <citation type="submission" date="2014-05" db="EMBL/GenBank/DDBJ databases">
        <authorList>
            <person name="Chronopoulou M."/>
        </authorList>
    </citation>
    <scope>NUCLEOTIDE SEQUENCE</scope>
    <source>
        <tissue evidence="1">Whole organism</tissue>
    </source>
</reference>
<sequence>MNLDDFWPWSMWPTSLDCLPLDHGI</sequence>
<organism evidence="1">
    <name type="scientific">Lepeophtheirus salmonis</name>
    <name type="common">Salmon louse</name>
    <name type="synonym">Caligus salmonis</name>
    <dbReference type="NCBI Taxonomy" id="72036"/>
    <lineage>
        <taxon>Eukaryota</taxon>
        <taxon>Metazoa</taxon>
        <taxon>Ecdysozoa</taxon>
        <taxon>Arthropoda</taxon>
        <taxon>Crustacea</taxon>
        <taxon>Multicrustacea</taxon>
        <taxon>Hexanauplia</taxon>
        <taxon>Copepoda</taxon>
        <taxon>Siphonostomatoida</taxon>
        <taxon>Caligidae</taxon>
        <taxon>Lepeophtheirus</taxon>
    </lineage>
</organism>
<dbReference type="AlphaFoldDB" id="A0A0K2V713"/>
<evidence type="ECO:0000313" key="1">
    <source>
        <dbReference type="EMBL" id="CDW46269.1"/>
    </source>
</evidence>